<gene>
    <name evidence="5" type="ORF">SAMN04488503_3120</name>
</gene>
<dbReference type="PANTHER" id="PTHR11361:SF34">
    <property type="entry name" value="DNA MISMATCH REPAIR PROTEIN MSH1, MITOCHONDRIAL"/>
    <property type="match status" value="1"/>
</dbReference>
<evidence type="ECO:0000256" key="1">
    <source>
        <dbReference type="ARBA" id="ARBA00022741"/>
    </source>
</evidence>
<dbReference type="Pfam" id="PF00488">
    <property type="entry name" value="MutS_V"/>
    <property type="match status" value="1"/>
</dbReference>
<proteinExistence type="predicted"/>
<feature type="domain" description="DNA mismatch repair proteins mutS family" evidence="4">
    <location>
        <begin position="327"/>
        <end position="507"/>
    </location>
</feature>
<dbReference type="EMBL" id="FZOC01000008">
    <property type="protein sequence ID" value="SNS19343.1"/>
    <property type="molecule type" value="Genomic_DNA"/>
</dbReference>
<evidence type="ECO:0000256" key="3">
    <source>
        <dbReference type="ARBA" id="ARBA00023125"/>
    </source>
</evidence>
<dbReference type="GO" id="GO:0140664">
    <property type="term" value="F:ATP-dependent DNA damage sensor activity"/>
    <property type="evidence" value="ECO:0007669"/>
    <property type="project" value="InterPro"/>
</dbReference>
<dbReference type="OrthoDB" id="9808166at2"/>
<organism evidence="5 6">
    <name type="scientific">Humidesulfovibrio mexicanus</name>
    <dbReference type="NCBI Taxonomy" id="147047"/>
    <lineage>
        <taxon>Bacteria</taxon>
        <taxon>Pseudomonadati</taxon>
        <taxon>Thermodesulfobacteriota</taxon>
        <taxon>Desulfovibrionia</taxon>
        <taxon>Desulfovibrionales</taxon>
        <taxon>Desulfovibrionaceae</taxon>
        <taxon>Humidesulfovibrio</taxon>
    </lineage>
</organism>
<dbReference type="SUPFAM" id="SSF52540">
    <property type="entry name" value="P-loop containing nucleoside triphosphate hydrolases"/>
    <property type="match status" value="1"/>
</dbReference>
<keyword evidence="3" id="KW-0238">DNA-binding</keyword>
<accession>A0A239CJ17</accession>
<protein>
    <submittedName>
        <fullName evidence="5">MutS domain V</fullName>
    </submittedName>
</protein>
<keyword evidence="2" id="KW-0067">ATP-binding</keyword>
<keyword evidence="6" id="KW-1185">Reference proteome</keyword>
<dbReference type="GO" id="GO:0006298">
    <property type="term" value="P:mismatch repair"/>
    <property type="evidence" value="ECO:0007669"/>
    <property type="project" value="InterPro"/>
</dbReference>
<evidence type="ECO:0000313" key="6">
    <source>
        <dbReference type="Proteomes" id="UP000198324"/>
    </source>
</evidence>
<keyword evidence="1" id="KW-0547">Nucleotide-binding</keyword>
<dbReference type="PANTHER" id="PTHR11361">
    <property type="entry name" value="DNA MISMATCH REPAIR PROTEIN MUTS FAMILY MEMBER"/>
    <property type="match status" value="1"/>
</dbReference>
<dbReference type="AlphaFoldDB" id="A0A239CJ17"/>
<dbReference type="Proteomes" id="UP000198324">
    <property type="component" value="Unassembled WGS sequence"/>
</dbReference>
<dbReference type="SMART" id="SM00534">
    <property type="entry name" value="MUTSac"/>
    <property type="match status" value="1"/>
</dbReference>
<sequence length="515" mass="57356">MISILYPNVQAVPLEEPRESESFHDLGLDALEVALVKGRARYRLHEYFRRSLGDIETIRFRQDVMRDMEREAVSSAFRTFSERFNAVRLALERIGKMANALQKDRLFLDAVADYCGGVLELAERLARAGCASAGMARLTAYLNGYAASEAFVAMHDDARRIRMALERIRYCVQTGHYIVVRNAAGQPDLTREVEATFAIFRPFGPQHKYEFTFSDFVEVNHIEASILALVAANNPREFRDAAEFRAGHEEFLDAGIANVEREAQFCLAYGDLVAGVPGEDTPFCYPVMTASPDGSRCLQTFDLALARKLKAEGGTPVCNDFLLQGGERMLVVTGPNQGGKTTYARTVGQIHHLASLGMPVPGREARLCVFDRIFTHFEREENLDTLHGKLQDDLVRVHAILKAATPGSLVIINEIFASTTFRDALTLSGRIAATLLNLDVRCVWVTFIEELAELGEKAVSMVSTVEPDNPAQRTYRIVRRRPDGLAYAVSIAEKYGLTYTRIKERLGHGRAPALS</sequence>
<dbReference type="InterPro" id="IPR027417">
    <property type="entry name" value="P-loop_NTPase"/>
</dbReference>
<evidence type="ECO:0000256" key="2">
    <source>
        <dbReference type="ARBA" id="ARBA00022840"/>
    </source>
</evidence>
<dbReference type="InterPro" id="IPR045076">
    <property type="entry name" value="MutS"/>
</dbReference>
<dbReference type="GO" id="GO:0005524">
    <property type="term" value="F:ATP binding"/>
    <property type="evidence" value="ECO:0007669"/>
    <property type="project" value="UniProtKB-KW"/>
</dbReference>
<name>A0A239CJ17_9BACT</name>
<dbReference type="GO" id="GO:0030983">
    <property type="term" value="F:mismatched DNA binding"/>
    <property type="evidence" value="ECO:0007669"/>
    <property type="project" value="InterPro"/>
</dbReference>
<reference evidence="5 6" key="1">
    <citation type="submission" date="2017-06" db="EMBL/GenBank/DDBJ databases">
        <authorList>
            <person name="Kim H.J."/>
            <person name="Triplett B.A."/>
        </authorList>
    </citation>
    <scope>NUCLEOTIDE SEQUENCE [LARGE SCALE GENOMIC DNA]</scope>
    <source>
        <strain evidence="5 6">DSM 13116</strain>
    </source>
</reference>
<evidence type="ECO:0000313" key="5">
    <source>
        <dbReference type="EMBL" id="SNS19343.1"/>
    </source>
</evidence>
<dbReference type="InterPro" id="IPR000432">
    <property type="entry name" value="DNA_mismatch_repair_MutS_C"/>
</dbReference>
<dbReference type="RefSeq" id="WP_089275310.1">
    <property type="nucleotide sequence ID" value="NZ_FZOC01000008.1"/>
</dbReference>
<evidence type="ECO:0000259" key="4">
    <source>
        <dbReference type="SMART" id="SM00534"/>
    </source>
</evidence>
<dbReference type="Gene3D" id="3.40.50.300">
    <property type="entry name" value="P-loop containing nucleotide triphosphate hydrolases"/>
    <property type="match status" value="1"/>
</dbReference>
<dbReference type="GO" id="GO:0005829">
    <property type="term" value="C:cytosol"/>
    <property type="evidence" value="ECO:0007669"/>
    <property type="project" value="TreeGrafter"/>
</dbReference>